<organism evidence="4 5">
    <name type="scientific">Candidatus Roizmanbacteria bacterium CG11_big_fil_rev_8_21_14_0_20_35_14</name>
    <dbReference type="NCBI Taxonomy" id="1974855"/>
    <lineage>
        <taxon>Bacteria</taxon>
        <taxon>Candidatus Roizmaniibacteriota</taxon>
    </lineage>
</organism>
<evidence type="ECO:0000256" key="2">
    <source>
        <dbReference type="ARBA" id="ARBA00022679"/>
    </source>
</evidence>
<dbReference type="GO" id="GO:0005829">
    <property type="term" value="C:cytosol"/>
    <property type="evidence" value="ECO:0007669"/>
    <property type="project" value="TreeGrafter"/>
</dbReference>
<dbReference type="PANTHER" id="PTHR23416">
    <property type="entry name" value="SIALIC ACID SYNTHASE-RELATED"/>
    <property type="match status" value="1"/>
</dbReference>
<dbReference type="Gene3D" id="2.160.10.10">
    <property type="entry name" value="Hexapeptide repeat proteins"/>
    <property type="match status" value="1"/>
</dbReference>
<dbReference type="InterPro" id="IPR011004">
    <property type="entry name" value="Trimer_LpxA-like_sf"/>
</dbReference>
<keyword evidence="2 4" id="KW-0808">Transferase</keyword>
<comment type="similarity">
    <text evidence="1">Belongs to the transferase hexapeptide repeat family.</text>
</comment>
<evidence type="ECO:0000313" key="4">
    <source>
        <dbReference type="EMBL" id="PIQ72996.1"/>
    </source>
</evidence>
<dbReference type="AlphaFoldDB" id="A0A2H0KP38"/>
<dbReference type="InterPro" id="IPR018357">
    <property type="entry name" value="Hexapep_transf_CS"/>
</dbReference>
<dbReference type="Pfam" id="PF00132">
    <property type="entry name" value="Hexapep"/>
    <property type="match status" value="1"/>
</dbReference>
<evidence type="ECO:0000256" key="3">
    <source>
        <dbReference type="ARBA" id="ARBA00022737"/>
    </source>
</evidence>
<dbReference type="InterPro" id="IPR001451">
    <property type="entry name" value="Hexapep"/>
</dbReference>
<gene>
    <name evidence="4" type="ORF">COV86_00020</name>
</gene>
<dbReference type="CDD" id="cd04647">
    <property type="entry name" value="LbH_MAT_like"/>
    <property type="match status" value="1"/>
</dbReference>
<dbReference type="PROSITE" id="PS00101">
    <property type="entry name" value="HEXAPEP_TRANSFERASES"/>
    <property type="match status" value="1"/>
</dbReference>
<dbReference type="GO" id="GO:0008374">
    <property type="term" value="F:O-acyltransferase activity"/>
    <property type="evidence" value="ECO:0007669"/>
    <property type="project" value="TreeGrafter"/>
</dbReference>
<accession>A0A2H0KP38</accession>
<dbReference type="SUPFAM" id="SSF51161">
    <property type="entry name" value="Trimeric LpxA-like enzymes"/>
    <property type="match status" value="1"/>
</dbReference>
<sequence>MDSYITDKTGKKLTLREIFNKVINRIKNIFLESEVYWLHLIGCVPCHCFRRFFYRLAGIKIGKGSVIHTKARFYDPRNIILDEDTIVGEGVVLDGREKLVIGSHVDIASEVMIYNSQHDIEDENFSAVDKPVVIEDYVFVGPRSIILPGVKIGKGAVVGAGAVVTKDVPPFAIVGGVPAKIIGERKLKTLNYKLGRARWFR</sequence>
<proteinExistence type="inferred from homology"/>
<comment type="caution">
    <text evidence="4">The sequence shown here is derived from an EMBL/GenBank/DDBJ whole genome shotgun (WGS) entry which is preliminary data.</text>
</comment>
<name>A0A2H0KP38_9BACT</name>
<dbReference type="Proteomes" id="UP000229570">
    <property type="component" value="Unassembled WGS sequence"/>
</dbReference>
<keyword evidence="3" id="KW-0677">Repeat</keyword>
<reference evidence="4 5" key="1">
    <citation type="submission" date="2017-09" db="EMBL/GenBank/DDBJ databases">
        <title>Depth-based differentiation of microbial function through sediment-hosted aquifers and enrichment of novel symbionts in the deep terrestrial subsurface.</title>
        <authorList>
            <person name="Probst A.J."/>
            <person name="Ladd B."/>
            <person name="Jarett J.K."/>
            <person name="Geller-Mcgrath D.E."/>
            <person name="Sieber C.M."/>
            <person name="Emerson J.B."/>
            <person name="Anantharaman K."/>
            <person name="Thomas B.C."/>
            <person name="Malmstrom R."/>
            <person name="Stieglmeier M."/>
            <person name="Klingl A."/>
            <person name="Woyke T."/>
            <person name="Ryan C.M."/>
            <person name="Banfield J.F."/>
        </authorList>
    </citation>
    <scope>NUCLEOTIDE SEQUENCE [LARGE SCALE GENOMIC DNA]</scope>
    <source>
        <strain evidence="4">CG11_big_fil_rev_8_21_14_0_20_35_14</strain>
    </source>
</reference>
<dbReference type="PANTHER" id="PTHR23416:SF23">
    <property type="entry name" value="ACETYLTRANSFERASE C18B11.09C-RELATED"/>
    <property type="match status" value="1"/>
</dbReference>
<protein>
    <submittedName>
        <fullName evidence="4">Acetyltransferase</fullName>
    </submittedName>
</protein>
<evidence type="ECO:0000256" key="1">
    <source>
        <dbReference type="ARBA" id="ARBA00007274"/>
    </source>
</evidence>
<dbReference type="InterPro" id="IPR051159">
    <property type="entry name" value="Hexapeptide_acetyltransf"/>
</dbReference>
<dbReference type="EMBL" id="PCVL01000001">
    <property type="protein sequence ID" value="PIQ72996.1"/>
    <property type="molecule type" value="Genomic_DNA"/>
</dbReference>
<evidence type="ECO:0000313" key="5">
    <source>
        <dbReference type="Proteomes" id="UP000229570"/>
    </source>
</evidence>